<feature type="transmembrane region" description="Helical" evidence="6">
    <location>
        <begin position="160"/>
        <end position="181"/>
    </location>
</feature>
<evidence type="ECO:0000256" key="1">
    <source>
        <dbReference type="ARBA" id="ARBA00004141"/>
    </source>
</evidence>
<sequence length="576" mass="62067">MDSSKKDLTVITSCEQLPVQVSPESSIGENVINNAGSVSESMEKENNENADDANAVEIPFQTKAIIAILMLLTLMCSFETTSISVSLPYMTDDLNGTSTQAVWVGAAFLLTSAVFQPLISSLSEIFGRLALTMTSISFFFIGSAVGGSAPNMTAVIIGRALQGVGAGGILSLVEIIIADLIPLRVRGVYYSLLGCMWAIGGACGPLMGGGFTSKVTWRWILYINLPIAGICAGLTPIFLRLQLQEKSFKQKLKEIDYIGMIIFTSAGTSLLLGISFGGVMYPWKSYNVILPLILGFVGIIAFGFYEAYYAKYPMIRLAIFLHPVAIFGYVQIILHAIVFCCILYFLPYYFEGVKGYSALISGVAILPMSVTCSPSSILSGYIINWTGKYALLSWISWAILTAGTGILVCLKPENTAGQNIGYLILGGFGTGLIFTISNIIVLVPNTNENTPYAASMLSFLRVLGQSFGVAIGGSVFSNTFAKQLVQYPELKASLQGYSGGDPVGLIKVVSSMPDSENKTLLVNGLSSSIQMVWWCMLAFASAGFLLNIFIRDMSMNIEYEAAQNVVSKPEKDIEKN</sequence>
<evidence type="ECO:0000259" key="7">
    <source>
        <dbReference type="PROSITE" id="PS50850"/>
    </source>
</evidence>
<dbReference type="Gene3D" id="1.20.1720.10">
    <property type="entry name" value="Multidrug resistance protein D"/>
    <property type="match status" value="1"/>
</dbReference>
<dbReference type="InterPro" id="IPR011701">
    <property type="entry name" value="MFS"/>
</dbReference>
<feature type="transmembrane region" description="Helical" evidence="6">
    <location>
        <begin position="219"/>
        <end position="239"/>
    </location>
</feature>
<comment type="subcellular location">
    <subcellularLocation>
        <location evidence="1">Membrane</location>
        <topology evidence="1">Multi-pass membrane protein</topology>
    </subcellularLocation>
</comment>
<dbReference type="SUPFAM" id="SSF103473">
    <property type="entry name" value="MFS general substrate transporter"/>
    <property type="match status" value="1"/>
</dbReference>
<name>A0A0J9X862_GEOCN</name>
<evidence type="ECO:0000313" key="9">
    <source>
        <dbReference type="Proteomes" id="UP000242525"/>
    </source>
</evidence>
<evidence type="ECO:0000256" key="6">
    <source>
        <dbReference type="SAM" id="Phobius"/>
    </source>
</evidence>
<organism evidence="8 9">
    <name type="scientific">Geotrichum candidum</name>
    <name type="common">Oospora lactis</name>
    <name type="synonym">Dipodascus geotrichum</name>
    <dbReference type="NCBI Taxonomy" id="1173061"/>
    <lineage>
        <taxon>Eukaryota</taxon>
        <taxon>Fungi</taxon>
        <taxon>Dikarya</taxon>
        <taxon>Ascomycota</taxon>
        <taxon>Saccharomycotina</taxon>
        <taxon>Dipodascomycetes</taxon>
        <taxon>Dipodascales</taxon>
        <taxon>Dipodascaceae</taxon>
        <taxon>Geotrichum</taxon>
    </lineage>
</organism>
<dbReference type="OrthoDB" id="10021397at2759"/>
<dbReference type="AlphaFoldDB" id="A0A0J9X862"/>
<feature type="transmembrane region" description="Helical" evidence="6">
    <location>
        <begin position="101"/>
        <end position="119"/>
    </location>
</feature>
<feature type="transmembrane region" description="Helical" evidence="6">
    <location>
        <begin position="188"/>
        <end position="207"/>
    </location>
</feature>
<dbReference type="PANTHER" id="PTHR23501">
    <property type="entry name" value="MAJOR FACILITATOR SUPERFAMILY"/>
    <property type="match status" value="1"/>
</dbReference>
<evidence type="ECO:0000256" key="5">
    <source>
        <dbReference type="ARBA" id="ARBA00023136"/>
    </source>
</evidence>
<dbReference type="InterPro" id="IPR020846">
    <property type="entry name" value="MFS_dom"/>
</dbReference>
<keyword evidence="5 6" id="KW-0472">Membrane</keyword>
<evidence type="ECO:0000256" key="3">
    <source>
        <dbReference type="ARBA" id="ARBA00022692"/>
    </source>
</evidence>
<dbReference type="GO" id="GO:0022857">
    <property type="term" value="F:transmembrane transporter activity"/>
    <property type="evidence" value="ECO:0007669"/>
    <property type="project" value="InterPro"/>
</dbReference>
<dbReference type="Pfam" id="PF07690">
    <property type="entry name" value="MFS_1"/>
    <property type="match status" value="1"/>
</dbReference>
<dbReference type="STRING" id="1173061.A0A0J9X862"/>
<feature type="transmembrane region" description="Helical" evidence="6">
    <location>
        <begin position="289"/>
        <end position="308"/>
    </location>
</feature>
<comment type="caution">
    <text evidence="8">The sequence shown here is derived from an EMBL/GenBank/DDBJ whole genome shotgun (WGS) entry which is preliminary data.</text>
</comment>
<dbReference type="PROSITE" id="PS50850">
    <property type="entry name" value="MFS"/>
    <property type="match status" value="1"/>
</dbReference>
<accession>A0A0J9X862</accession>
<protein>
    <submittedName>
        <fullName evidence="8">Similar to Saccharomyces cerevisiae YGR224W AZR1 Plasma membrane transporter of the major facilitator superfamily</fullName>
    </submittedName>
</protein>
<evidence type="ECO:0000256" key="4">
    <source>
        <dbReference type="ARBA" id="ARBA00022989"/>
    </source>
</evidence>
<reference evidence="8" key="1">
    <citation type="submission" date="2014-03" db="EMBL/GenBank/DDBJ databases">
        <authorList>
            <person name="Casaregola S."/>
        </authorList>
    </citation>
    <scope>NUCLEOTIDE SEQUENCE [LARGE SCALE GENOMIC DNA]</scope>
    <source>
        <strain evidence="8">CLIB 918</strain>
    </source>
</reference>
<feature type="transmembrane region" description="Helical" evidence="6">
    <location>
        <begin position="260"/>
        <end position="283"/>
    </location>
</feature>
<feature type="transmembrane region" description="Helical" evidence="6">
    <location>
        <begin position="389"/>
        <end position="408"/>
    </location>
</feature>
<dbReference type="EMBL" id="CCBN010000005">
    <property type="protein sequence ID" value="CDO53336.1"/>
    <property type="molecule type" value="Genomic_DNA"/>
</dbReference>
<feature type="transmembrane region" description="Helical" evidence="6">
    <location>
        <begin position="64"/>
        <end position="89"/>
    </location>
</feature>
<proteinExistence type="inferred from homology"/>
<dbReference type="InterPro" id="IPR036259">
    <property type="entry name" value="MFS_trans_sf"/>
</dbReference>
<feature type="transmembrane region" description="Helical" evidence="6">
    <location>
        <begin position="455"/>
        <end position="476"/>
    </location>
</feature>
<dbReference type="Proteomes" id="UP000242525">
    <property type="component" value="Unassembled WGS sequence"/>
</dbReference>
<dbReference type="PANTHER" id="PTHR23501:SF59">
    <property type="entry name" value="MAJOR FACILITATOR SUPERFAMILY (MFS) PROFILE DOMAIN-CONTAINING PROTEIN-RELATED"/>
    <property type="match status" value="1"/>
</dbReference>
<gene>
    <name evidence="8" type="ORF">BN980_GECA05s00197g</name>
</gene>
<dbReference type="Gene3D" id="1.20.1250.20">
    <property type="entry name" value="MFS general substrate transporter like domains"/>
    <property type="match status" value="1"/>
</dbReference>
<keyword evidence="3 6" id="KW-0812">Transmembrane</keyword>
<feature type="transmembrane region" description="Helical" evidence="6">
    <location>
        <begin position="358"/>
        <end position="382"/>
    </location>
</feature>
<feature type="transmembrane region" description="Helical" evidence="6">
    <location>
        <begin position="320"/>
        <end position="346"/>
    </location>
</feature>
<dbReference type="GO" id="GO:0005886">
    <property type="term" value="C:plasma membrane"/>
    <property type="evidence" value="ECO:0007669"/>
    <property type="project" value="TreeGrafter"/>
</dbReference>
<feature type="transmembrane region" description="Helical" evidence="6">
    <location>
        <begin position="126"/>
        <end position="148"/>
    </location>
</feature>
<comment type="similarity">
    <text evidence="2">Belongs to the major facilitator superfamily.</text>
</comment>
<dbReference type="PRINTS" id="PR01036">
    <property type="entry name" value="TCRTETB"/>
</dbReference>
<evidence type="ECO:0000256" key="2">
    <source>
        <dbReference type="ARBA" id="ARBA00008335"/>
    </source>
</evidence>
<keyword evidence="4 6" id="KW-1133">Transmembrane helix</keyword>
<feature type="domain" description="Major facilitator superfamily (MFS) profile" evidence="7">
    <location>
        <begin position="65"/>
        <end position="555"/>
    </location>
</feature>
<evidence type="ECO:0000313" key="8">
    <source>
        <dbReference type="EMBL" id="CDO53336.1"/>
    </source>
</evidence>
<keyword evidence="9" id="KW-1185">Reference proteome</keyword>
<feature type="transmembrane region" description="Helical" evidence="6">
    <location>
        <begin position="420"/>
        <end position="443"/>
    </location>
</feature>
<feature type="transmembrane region" description="Helical" evidence="6">
    <location>
        <begin position="531"/>
        <end position="550"/>
    </location>
</feature>